<dbReference type="Proteomes" id="UP000179243">
    <property type="component" value="Unassembled WGS sequence"/>
</dbReference>
<proteinExistence type="predicted"/>
<dbReference type="PANTHER" id="PTHR12526:SF638">
    <property type="entry name" value="SPORE COAT PROTEIN SA"/>
    <property type="match status" value="1"/>
</dbReference>
<dbReference type="AlphaFoldDB" id="A0A1F7F235"/>
<keyword evidence="1" id="KW-1133">Transmembrane helix</keyword>
<dbReference type="SUPFAM" id="SSF53756">
    <property type="entry name" value="UDP-Glycosyltransferase/glycogen phosphorylase"/>
    <property type="match status" value="1"/>
</dbReference>
<dbReference type="Pfam" id="PF13692">
    <property type="entry name" value="Glyco_trans_1_4"/>
    <property type="match status" value="1"/>
</dbReference>
<accession>A0A1F7F235</accession>
<evidence type="ECO:0000313" key="4">
    <source>
        <dbReference type="Proteomes" id="UP000179243"/>
    </source>
</evidence>
<evidence type="ECO:0000313" key="3">
    <source>
        <dbReference type="EMBL" id="OGK00597.1"/>
    </source>
</evidence>
<dbReference type="InterPro" id="IPR028098">
    <property type="entry name" value="Glyco_trans_4-like_N"/>
</dbReference>
<feature type="domain" description="Glycosyltransferase subfamily 4-like N-terminal" evidence="2">
    <location>
        <begin position="23"/>
        <end position="169"/>
    </location>
</feature>
<keyword evidence="1" id="KW-0472">Membrane</keyword>
<organism evidence="3 4">
    <name type="scientific">Candidatus Raymondbacteria bacterium RIFOXYD12_FULL_49_13</name>
    <dbReference type="NCBI Taxonomy" id="1817890"/>
    <lineage>
        <taxon>Bacteria</taxon>
        <taxon>Raymondiibacteriota</taxon>
    </lineage>
</organism>
<dbReference type="PANTHER" id="PTHR12526">
    <property type="entry name" value="GLYCOSYLTRANSFERASE"/>
    <property type="match status" value="1"/>
</dbReference>
<keyword evidence="1" id="KW-0812">Transmembrane</keyword>
<evidence type="ECO:0000259" key="2">
    <source>
        <dbReference type="Pfam" id="PF13439"/>
    </source>
</evidence>
<evidence type="ECO:0000256" key="1">
    <source>
        <dbReference type="SAM" id="Phobius"/>
    </source>
</evidence>
<dbReference type="GO" id="GO:0016757">
    <property type="term" value="F:glycosyltransferase activity"/>
    <property type="evidence" value="ECO:0007669"/>
    <property type="project" value="TreeGrafter"/>
</dbReference>
<comment type="caution">
    <text evidence="3">The sequence shown here is derived from an EMBL/GenBank/DDBJ whole genome shotgun (WGS) entry which is preliminary data.</text>
</comment>
<sequence length="381" mass="42572">MTAKQLRICIICPHFPPNDFACGVGDYTGHVVDELLKIGHDITVLSSTLHHTQPKTDRLIVAPFTRTFGCMAGFRFLLLIRKNSFDLINMQHTPALYGFWFRVAVCFAGFITPVIVTFHTLHGSTIFSKAQALMLLALSRGFISTNEEITRILKQTPFIRKDFAQIPIGANIVPLGQRPDRRQAKRSLNLPEECLVIANFGLFYPGRGIETLLRACHSLKIKTGHFRLLLLGALREIDHTYITLVQNLVRELGLDTHVVLTGDLEPKAVSAHLSTADIYCVPFDKGASIRRTTLITAIEHGLATVTTTAAIPSAYLNDKSGAFCFVPAQNPEVLAETLWQLWNNSLRRETLETRIIALRPAFAWGSIGRDLNRELHRILAK</sequence>
<gene>
    <name evidence="3" type="ORF">A2519_21680</name>
</gene>
<protein>
    <recommendedName>
        <fullName evidence="2">Glycosyltransferase subfamily 4-like N-terminal domain-containing protein</fullName>
    </recommendedName>
</protein>
<name>A0A1F7F235_UNCRA</name>
<dbReference type="Gene3D" id="3.40.50.2000">
    <property type="entry name" value="Glycogen Phosphorylase B"/>
    <property type="match status" value="2"/>
</dbReference>
<feature type="transmembrane region" description="Helical" evidence="1">
    <location>
        <begin position="99"/>
        <end position="121"/>
    </location>
</feature>
<reference evidence="3 4" key="1">
    <citation type="journal article" date="2016" name="Nat. Commun.">
        <title>Thousands of microbial genomes shed light on interconnected biogeochemical processes in an aquifer system.</title>
        <authorList>
            <person name="Anantharaman K."/>
            <person name="Brown C.T."/>
            <person name="Hug L.A."/>
            <person name="Sharon I."/>
            <person name="Castelle C.J."/>
            <person name="Probst A.J."/>
            <person name="Thomas B.C."/>
            <person name="Singh A."/>
            <person name="Wilkins M.J."/>
            <person name="Karaoz U."/>
            <person name="Brodie E.L."/>
            <person name="Williams K.H."/>
            <person name="Hubbard S.S."/>
            <person name="Banfield J.F."/>
        </authorList>
    </citation>
    <scope>NUCLEOTIDE SEQUENCE [LARGE SCALE GENOMIC DNA]</scope>
</reference>
<dbReference type="Pfam" id="PF13439">
    <property type="entry name" value="Glyco_transf_4"/>
    <property type="match status" value="1"/>
</dbReference>
<dbReference type="EMBL" id="MFYX01000144">
    <property type="protein sequence ID" value="OGK00597.1"/>
    <property type="molecule type" value="Genomic_DNA"/>
</dbReference>